<evidence type="ECO:0000313" key="3">
    <source>
        <dbReference type="Proteomes" id="UP000012174"/>
    </source>
</evidence>
<dbReference type="Proteomes" id="UP000012174">
    <property type="component" value="Unassembled WGS sequence"/>
</dbReference>
<feature type="compositionally biased region" description="Polar residues" evidence="1">
    <location>
        <begin position="95"/>
        <end position="105"/>
    </location>
</feature>
<proteinExistence type="predicted"/>
<accession>M7TET4</accession>
<protein>
    <submittedName>
        <fullName evidence="2">Uncharacterized protein</fullName>
    </submittedName>
</protein>
<gene>
    <name evidence="2" type="ORF">UCREL1_4536</name>
</gene>
<feature type="region of interest" description="Disordered" evidence="1">
    <location>
        <begin position="95"/>
        <end position="117"/>
    </location>
</feature>
<evidence type="ECO:0000256" key="1">
    <source>
        <dbReference type="SAM" id="MobiDB-lite"/>
    </source>
</evidence>
<dbReference type="OMA" id="THYALAC"/>
<evidence type="ECO:0000313" key="2">
    <source>
        <dbReference type="EMBL" id="EMR68441.1"/>
    </source>
</evidence>
<dbReference type="EMBL" id="KB706239">
    <property type="protein sequence ID" value="EMR68441.1"/>
    <property type="molecule type" value="Genomic_DNA"/>
</dbReference>
<feature type="region of interest" description="Disordered" evidence="1">
    <location>
        <begin position="244"/>
        <end position="266"/>
    </location>
</feature>
<dbReference type="HOGENOM" id="CLU_1045956_0_0_1"/>
<feature type="region of interest" description="Disordered" evidence="1">
    <location>
        <begin position="140"/>
        <end position="174"/>
    </location>
</feature>
<feature type="compositionally biased region" description="Basic and acidic residues" evidence="1">
    <location>
        <begin position="248"/>
        <end position="257"/>
    </location>
</feature>
<keyword evidence="3" id="KW-1185">Reference proteome</keyword>
<dbReference type="eggNOG" id="ENOG502T105">
    <property type="taxonomic scope" value="Eukaryota"/>
</dbReference>
<dbReference type="OrthoDB" id="5425130at2759"/>
<organism evidence="2 3">
    <name type="scientific">Eutypa lata (strain UCR-EL1)</name>
    <name type="common">Grapevine dieback disease fungus</name>
    <name type="synonym">Eutypa armeniacae</name>
    <dbReference type="NCBI Taxonomy" id="1287681"/>
    <lineage>
        <taxon>Eukaryota</taxon>
        <taxon>Fungi</taxon>
        <taxon>Dikarya</taxon>
        <taxon>Ascomycota</taxon>
        <taxon>Pezizomycotina</taxon>
        <taxon>Sordariomycetes</taxon>
        <taxon>Xylariomycetidae</taxon>
        <taxon>Xylariales</taxon>
        <taxon>Diatrypaceae</taxon>
        <taxon>Eutypa</taxon>
    </lineage>
</organism>
<dbReference type="AlphaFoldDB" id="M7TET4"/>
<sequence>MGAPPSRDPGSTVQVEPTIVVQPSATPSPAAAAAANDTSSFLQGSDLFDLVTNLNSSDVLGRDSPSLAGSLGKGLRVRPMMVSHDSRPLSQINEVPRSSTETMNETVPRGVGRGDQEDPVLSKEINEALLRFPRERLEQLHQASSTSTTTATTTSTSTSAGPDRVWPSRPPSKENYNCWTNHETMVPTRNTHYALACQSCGVEDKEWRKVCSWCNVRICYECSALLASSGGDLRRVMDKLSTKRRLEKGKDKMDSPSRSDGAVLLS</sequence>
<dbReference type="KEGG" id="ela:UCREL1_4536"/>
<feature type="compositionally biased region" description="Low complexity" evidence="1">
    <location>
        <begin position="143"/>
        <end position="160"/>
    </location>
</feature>
<name>M7TET4_EUTLA</name>
<reference evidence="3" key="1">
    <citation type="journal article" date="2013" name="Genome Announc.">
        <title>Draft genome sequence of the grapevine dieback fungus Eutypa lata UCR-EL1.</title>
        <authorList>
            <person name="Blanco-Ulate B."/>
            <person name="Rolshausen P.E."/>
            <person name="Cantu D."/>
        </authorList>
    </citation>
    <scope>NUCLEOTIDE SEQUENCE [LARGE SCALE GENOMIC DNA]</scope>
    <source>
        <strain evidence="3">UCR-EL1</strain>
    </source>
</reference>